<organism evidence="1 3">
    <name type="scientific">Entamoeba nuttalli</name>
    <dbReference type="NCBI Taxonomy" id="412467"/>
    <lineage>
        <taxon>Eukaryota</taxon>
        <taxon>Amoebozoa</taxon>
        <taxon>Evosea</taxon>
        <taxon>Archamoebae</taxon>
        <taxon>Mastigamoebida</taxon>
        <taxon>Entamoebidae</taxon>
        <taxon>Entamoeba</taxon>
    </lineage>
</organism>
<protein>
    <submittedName>
        <fullName evidence="1">Uncharacterized protein</fullName>
    </submittedName>
</protein>
<evidence type="ECO:0000313" key="1">
    <source>
        <dbReference type="EMBL" id="GAB1219790.1"/>
    </source>
</evidence>
<dbReference type="Proteomes" id="UP001628156">
    <property type="component" value="Unassembled WGS sequence"/>
</dbReference>
<evidence type="ECO:0000313" key="3">
    <source>
        <dbReference type="Proteomes" id="UP001628156"/>
    </source>
</evidence>
<evidence type="ECO:0000313" key="2">
    <source>
        <dbReference type="EMBL" id="GAB1223970.1"/>
    </source>
</evidence>
<keyword evidence="3" id="KW-1185">Reference proteome</keyword>
<gene>
    <name evidence="1" type="ORF">ENUP19_0042G0040</name>
    <name evidence="2" type="ORF">ENUP19_0168G0002</name>
</gene>
<reference evidence="1" key="2">
    <citation type="submission" date="2024-08" db="EMBL/GenBank/DDBJ databases">
        <title>Draft genome assembly of Entamoeba nuttalli using a combination of long-read and short-read sequencing data.</title>
        <authorList>
            <person name="Tanaka M."/>
            <person name="Tachibana H."/>
        </authorList>
    </citation>
    <scope>NUCLEOTIDE SEQUENCE</scope>
    <source>
        <strain evidence="1">P19-061405</strain>
    </source>
</reference>
<sequence>MYILFVILIAKSLAGEIVYANKERGWELNDSALIDYYDYEINGVYWLGGEVQRFDTLKFNGYANTVELDQLCWTVFWTSEDSRLKFKVRMYPYEFRDDESPDTGLVVNSVTNNTETCVNIRNNAFDPRCGSVIKYVSIQIYQTLSNDKSFVYFNDIKFSRKRLEIDSNSTSSIDDSSSQVIDGSISIYIAVFSLLMFILI</sequence>
<dbReference type="EMBL" id="BAAFRS010000042">
    <property type="protein sequence ID" value="GAB1219790.1"/>
    <property type="molecule type" value="Genomic_DNA"/>
</dbReference>
<name>A0ABQ0DAC3_9EUKA</name>
<reference evidence="1 3" key="1">
    <citation type="journal article" date="2019" name="PLoS Negl. Trop. Dis.">
        <title>Whole genome sequencing of Entamoeba nuttalli reveals mammalian host-related molecular signatures and a novel octapeptide-repeat surface protein.</title>
        <authorList>
            <person name="Tanaka M."/>
            <person name="Makiuchi T."/>
            <person name="Komiyama T."/>
            <person name="Shiina T."/>
            <person name="Osaki K."/>
            <person name="Tachibana H."/>
        </authorList>
    </citation>
    <scope>NUCLEOTIDE SEQUENCE [LARGE SCALE GENOMIC DNA]</scope>
    <source>
        <strain evidence="1 3">P19-061405</strain>
    </source>
</reference>
<dbReference type="EMBL" id="BAAFRS010000168">
    <property type="protein sequence ID" value="GAB1223970.1"/>
    <property type="molecule type" value="Genomic_DNA"/>
</dbReference>
<accession>A0ABQ0DAC3</accession>
<comment type="caution">
    <text evidence="1">The sequence shown here is derived from an EMBL/GenBank/DDBJ whole genome shotgun (WGS) entry which is preliminary data.</text>
</comment>
<proteinExistence type="predicted"/>